<dbReference type="Proteomes" id="UP000789524">
    <property type="component" value="Unassembled WGS sequence"/>
</dbReference>
<proteinExistence type="predicted"/>
<organism evidence="2 3">
    <name type="scientific">Danaus chrysippus</name>
    <name type="common">African queen</name>
    <dbReference type="NCBI Taxonomy" id="151541"/>
    <lineage>
        <taxon>Eukaryota</taxon>
        <taxon>Metazoa</taxon>
        <taxon>Ecdysozoa</taxon>
        <taxon>Arthropoda</taxon>
        <taxon>Hexapoda</taxon>
        <taxon>Insecta</taxon>
        <taxon>Pterygota</taxon>
        <taxon>Neoptera</taxon>
        <taxon>Endopterygota</taxon>
        <taxon>Lepidoptera</taxon>
        <taxon>Glossata</taxon>
        <taxon>Ditrysia</taxon>
        <taxon>Papilionoidea</taxon>
        <taxon>Nymphalidae</taxon>
        <taxon>Danainae</taxon>
        <taxon>Danaini</taxon>
        <taxon>Danaina</taxon>
        <taxon>Danaus</taxon>
        <taxon>Anosia</taxon>
    </lineage>
</organism>
<evidence type="ECO:0000313" key="2">
    <source>
        <dbReference type="EMBL" id="CAG9563852.1"/>
    </source>
</evidence>
<comment type="caution">
    <text evidence="2">The sequence shown here is derived from an EMBL/GenBank/DDBJ whole genome shotgun (WGS) entry which is preliminary data.</text>
</comment>
<dbReference type="OrthoDB" id="7482536at2759"/>
<gene>
    <name evidence="2" type="ORF">DCHRY22_LOCUS4938</name>
</gene>
<protein>
    <submittedName>
        <fullName evidence="2">(African queen) hypothetical protein</fullName>
    </submittedName>
</protein>
<keyword evidence="3" id="KW-1185">Reference proteome</keyword>
<accession>A0A8J2QMV8</accession>
<keyword evidence="1" id="KW-0732">Signal</keyword>
<evidence type="ECO:0000313" key="3">
    <source>
        <dbReference type="Proteomes" id="UP000789524"/>
    </source>
</evidence>
<feature type="chain" id="PRO_5035202821" evidence="1">
    <location>
        <begin position="17"/>
        <end position="139"/>
    </location>
</feature>
<feature type="signal peptide" evidence="1">
    <location>
        <begin position="1"/>
        <end position="16"/>
    </location>
</feature>
<reference evidence="2" key="1">
    <citation type="submission" date="2021-09" db="EMBL/GenBank/DDBJ databases">
        <authorList>
            <person name="Martin H S."/>
        </authorList>
    </citation>
    <scope>NUCLEOTIDE SEQUENCE</scope>
</reference>
<dbReference type="AlphaFoldDB" id="A0A8J2QMV8"/>
<evidence type="ECO:0000256" key="1">
    <source>
        <dbReference type="SAM" id="SignalP"/>
    </source>
</evidence>
<dbReference type="EMBL" id="CAKASE010000050">
    <property type="protein sequence ID" value="CAG9563852.1"/>
    <property type="molecule type" value="Genomic_DNA"/>
</dbReference>
<name>A0A8J2QMV8_9NEOP</name>
<sequence>MKFFAIFATVLAMAMAVPNSSVWTLQDLSEALQNPDTNPALIPYLEQALNQLMESLMAGHNVNAIVVQMPENIDVVPSPVNPDIVDPQPSISSPLVQIIVNVNSKKEVAPGPVNPEIIPGPVIIDEPEEIIIPAPVIIN</sequence>